<evidence type="ECO:0000256" key="1">
    <source>
        <dbReference type="SAM" id="MobiDB-lite"/>
    </source>
</evidence>
<keyword evidence="2" id="KW-0812">Transmembrane</keyword>
<feature type="transmembrane region" description="Helical" evidence="2">
    <location>
        <begin position="158"/>
        <end position="189"/>
    </location>
</feature>
<keyword evidence="2" id="KW-0472">Membrane</keyword>
<accession>A0A8K0G6G1</accession>
<reference evidence="3" key="1">
    <citation type="submission" date="2019-08" db="EMBL/GenBank/DDBJ databases">
        <title>The genome of the North American firefly Photinus pyralis.</title>
        <authorList>
            <consortium name="Photinus pyralis genome working group"/>
            <person name="Fallon T.R."/>
            <person name="Sander Lower S.E."/>
            <person name="Weng J.-K."/>
        </authorList>
    </citation>
    <scope>NUCLEOTIDE SEQUENCE</scope>
    <source>
        <strain evidence="3">TRF0915ILg1</strain>
        <tissue evidence="3">Whole body</tissue>
    </source>
</reference>
<dbReference type="Proteomes" id="UP000801492">
    <property type="component" value="Unassembled WGS sequence"/>
</dbReference>
<gene>
    <name evidence="3" type="ORF">ILUMI_12779</name>
</gene>
<dbReference type="EMBL" id="VTPC01008022">
    <property type="protein sequence ID" value="KAF2893385.1"/>
    <property type="molecule type" value="Genomic_DNA"/>
</dbReference>
<feature type="compositionally biased region" description="Polar residues" evidence="1">
    <location>
        <begin position="269"/>
        <end position="283"/>
    </location>
</feature>
<feature type="transmembrane region" description="Helical" evidence="2">
    <location>
        <begin position="12"/>
        <end position="36"/>
    </location>
</feature>
<feature type="transmembrane region" description="Helical" evidence="2">
    <location>
        <begin position="115"/>
        <end position="138"/>
    </location>
</feature>
<feature type="transmembrane region" description="Helical" evidence="2">
    <location>
        <begin position="76"/>
        <end position="103"/>
    </location>
</feature>
<proteinExistence type="predicted"/>
<name>A0A8K0G6G1_IGNLU</name>
<comment type="caution">
    <text evidence="3">The sequence shown here is derived from an EMBL/GenBank/DDBJ whole genome shotgun (WGS) entry which is preliminary data.</text>
</comment>
<protein>
    <submittedName>
        <fullName evidence="3">Uncharacterized protein</fullName>
    </submittedName>
</protein>
<evidence type="ECO:0000313" key="3">
    <source>
        <dbReference type="EMBL" id="KAF2893385.1"/>
    </source>
</evidence>
<dbReference type="AlphaFoldDB" id="A0A8K0G6G1"/>
<keyword evidence="2" id="KW-1133">Transmembrane helix</keyword>
<organism evidence="3 4">
    <name type="scientific">Ignelater luminosus</name>
    <name type="common">Cucubano</name>
    <name type="synonym">Pyrophorus luminosus</name>
    <dbReference type="NCBI Taxonomy" id="2038154"/>
    <lineage>
        <taxon>Eukaryota</taxon>
        <taxon>Metazoa</taxon>
        <taxon>Ecdysozoa</taxon>
        <taxon>Arthropoda</taxon>
        <taxon>Hexapoda</taxon>
        <taxon>Insecta</taxon>
        <taxon>Pterygota</taxon>
        <taxon>Neoptera</taxon>
        <taxon>Endopterygota</taxon>
        <taxon>Coleoptera</taxon>
        <taxon>Polyphaga</taxon>
        <taxon>Elateriformia</taxon>
        <taxon>Elateroidea</taxon>
        <taxon>Elateridae</taxon>
        <taxon>Agrypninae</taxon>
        <taxon>Pyrophorini</taxon>
        <taxon>Ignelater</taxon>
    </lineage>
</organism>
<dbReference type="OrthoDB" id="10264154at2759"/>
<sequence length="320" mass="36115">MVVINPYYRCLGLAAAIIGIIQGLVWFILALIAILIHTKAWEPTSDISTYGHLLSTTIIRRFLIGDHPTLVYVGPLQFFTCVVIYLVASLFWTVLSSLQFWVVFREKPTLLRKAFVGWASWAIILCIYDLVWASLLAYDYDQVVQQMNKKDVSTKQDYVVILAHGIIMTLVARGFVLWIVNLIVAIFILKLAFTVPKEINENDINSNIINAFDTTPKNWQDTKPNLARSNSFMSSQSFGTFQGLPRLPPVQSTNESLARLSRSLVPRSPTVTNNASPTRSNSFLYPDRRSSLEYSAPRSPSRPVPPLKPALKNRFQNSYG</sequence>
<keyword evidence="4" id="KW-1185">Reference proteome</keyword>
<feature type="region of interest" description="Disordered" evidence="1">
    <location>
        <begin position="261"/>
        <end position="320"/>
    </location>
</feature>
<evidence type="ECO:0000256" key="2">
    <source>
        <dbReference type="SAM" id="Phobius"/>
    </source>
</evidence>
<evidence type="ECO:0000313" key="4">
    <source>
        <dbReference type="Proteomes" id="UP000801492"/>
    </source>
</evidence>